<dbReference type="AlphaFoldDB" id="A0A9P5YWP5"/>
<name>A0A9P5YWP5_9AGAR</name>
<dbReference type="GO" id="GO:0005634">
    <property type="term" value="C:nucleus"/>
    <property type="evidence" value="ECO:0007669"/>
    <property type="project" value="TreeGrafter"/>
</dbReference>
<keyword evidence="1" id="KW-0479">Metal-binding</keyword>
<evidence type="ECO:0000256" key="1">
    <source>
        <dbReference type="ARBA" id="ARBA00022723"/>
    </source>
</evidence>
<reference evidence="6" key="1">
    <citation type="submission" date="2020-11" db="EMBL/GenBank/DDBJ databases">
        <authorList>
            <consortium name="DOE Joint Genome Institute"/>
            <person name="Ahrendt S."/>
            <person name="Riley R."/>
            <person name="Andreopoulos W."/>
            <person name="Labutti K."/>
            <person name="Pangilinan J."/>
            <person name="Ruiz-Duenas F.J."/>
            <person name="Barrasa J.M."/>
            <person name="Sanchez-Garcia M."/>
            <person name="Camarero S."/>
            <person name="Miyauchi S."/>
            <person name="Serrano A."/>
            <person name="Linde D."/>
            <person name="Babiker R."/>
            <person name="Drula E."/>
            <person name="Ayuso-Fernandez I."/>
            <person name="Pacheco R."/>
            <person name="Padilla G."/>
            <person name="Ferreira P."/>
            <person name="Barriuso J."/>
            <person name="Kellner H."/>
            <person name="Castanera R."/>
            <person name="Alfaro M."/>
            <person name="Ramirez L."/>
            <person name="Pisabarro A.G."/>
            <person name="Kuo A."/>
            <person name="Tritt A."/>
            <person name="Lipzen A."/>
            <person name="He G."/>
            <person name="Yan M."/>
            <person name="Ng V."/>
            <person name="Cullen D."/>
            <person name="Martin F."/>
            <person name="Rosso M.-N."/>
            <person name="Henrissat B."/>
            <person name="Hibbett D."/>
            <person name="Martinez A.T."/>
            <person name="Grigoriev I.V."/>
        </authorList>
    </citation>
    <scope>NUCLEOTIDE SEQUENCE</scope>
    <source>
        <strain evidence="6">CIRM-BRFM 674</strain>
    </source>
</reference>
<keyword evidence="2 4" id="KW-0863">Zinc-finger</keyword>
<dbReference type="InterPro" id="IPR024119">
    <property type="entry name" value="TF_DEAF-1"/>
</dbReference>
<keyword evidence="3" id="KW-0862">Zinc</keyword>
<dbReference type="SUPFAM" id="SSF144232">
    <property type="entry name" value="HIT/MYND zinc finger-like"/>
    <property type="match status" value="1"/>
</dbReference>
<dbReference type="Proteomes" id="UP000807469">
    <property type="component" value="Unassembled WGS sequence"/>
</dbReference>
<evidence type="ECO:0000256" key="4">
    <source>
        <dbReference type="PROSITE-ProRule" id="PRU00134"/>
    </source>
</evidence>
<sequence>MPLGPSSKEIRKARRRVKPSCTNCLKTSQECGLKRCEMCKVALYCSKECQKKNWPEHKVICTESDGRPIISLIRDFVINEILHTLLGAIVAMKMDILNDPNIRRKPFKVRIEFAIEPVNLVDFHTILESTDDSEPILGMLQLTGIVSNGYGIPLDPGSQRLWERAQKQLDDLEVWDSLVGLVEFTNNDDIQAIVLPLYIHEDALVMLKDGKQVPIPTGNGRDATFIRKSMSTSSYMEVINSAIRFDTENRWLLRRKMRVSDKKVIKDAVANNLQSPAALYFRDKMERELIYKWKR</sequence>
<dbReference type="Gene3D" id="6.10.140.2220">
    <property type="match status" value="1"/>
</dbReference>
<evidence type="ECO:0000256" key="3">
    <source>
        <dbReference type="ARBA" id="ARBA00022833"/>
    </source>
</evidence>
<accession>A0A9P5YWP5</accession>
<dbReference type="GO" id="GO:0000981">
    <property type="term" value="F:DNA-binding transcription factor activity, RNA polymerase II-specific"/>
    <property type="evidence" value="ECO:0007669"/>
    <property type="project" value="TreeGrafter"/>
</dbReference>
<dbReference type="OrthoDB" id="5231159at2759"/>
<dbReference type="InterPro" id="IPR002893">
    <property type="entry name" value="Znf_MYND"/>
</dbReference>
<organism evidence="6 7">
    <name type="scientific">Pholiota conissans</name>
    <dbReference type="NCBI Taxonomy" id="109636"/>
    <lineage>
        <taxon>Eukaryota</taxon>
        <taxon>Fungi</taxon>
        <taxon>Dikarya</taxon>
        <taxon>Basidiomycota</taxon>
        <taxon>Agaricomycotina</taxon>
        <taxon>Agaricomycetes</taxon>
        <taxon>Agaricomycetidae</taxon>
        <taxon>Agaricales</taxon>
        <taxon>Agaricineae</taxon>
        <taxon>Strophariaceae</taxon>
        <taxon>Pholiota</taxon>
    </lineage>
</organism>
<keyword evidence="7" id="KW-1185">Reference proteome</keyword>
<dbReference type="PROSITE" id="PS50865">
    <property type="entry name" value="ZF_MYND_2"/>
    <property type="match status" value="1"/>
</dbReference>
<dbReference type="PANTHER" id="PTHR10237:SF14">
    <property type="entry name" value="MYND-TYPE DOMAIN-CONTAINING PROTEIN"/>
    <property type="match status" value="1"/>
</dbReference>
<proteinExistence type="predicted"/>
<protein>
    <recommendedName>
        <fullName evidence="5">MYND-type domain-containing protein</fullName>
    </recommendedName>
</protein>
<evidence type="ECO:0000313" key="6">
    <source>
        <dbReference type="EMBL" id="KAF9476546.1"/>
    </source>
</evidence>
<dbReference type="Pfam" id="PF26632">
    <property type="entry name" value="DUF8205"/>
    <property type="match status" value="1"/>
</dbReference>
<evidence type="ECO:0000256" key="2">
    <source>
        <dbReference type="ARBA" id="ARBA00022771"/>
    </source>
</evidence>
<gene>
    <name evidence="6" type="ORF">BDN70DRAFT_166307</name>
</gene>
<dbReference type="GO" id="GO:0008270">
    <property type="term" value="F:zinc ion binding"/>
    <property type="evidence" value="ECO:0007669"/>
    <property type="project" value="UniProtKB-KW"/>
</dbReference>
<feature type="domain" description="MYND-type" evidence="5">
    <location>
        <begin position="21"/>
        <end position="61"/>
    </location>
</feature>
<dbReference type="PROSITE" id="PS01360">
    <property type="entry name" value="ZF_MYND_1"/>
    <property type="match status" value="1"/>
</dbReference>
<dbReference type="EMBL" id="MU155290">
    <property type="protein sequence ID" value="KAF9476546.1"/>
    <property type="molecule type" value="Genomic_DNA"/>
</dbReference>
<comment type="caution">
    <text evidence="6">The sequence shown here is derived from an EMBL/GenBank/DDBJ whole genome shotgun (WGS) entry which is preliminary data.</text>
</comment>
<evidence type="ECO:0000313" key="7">
    <source>
        <dbReference type="Proteomes" id="UP000807469"/>
    </source>
</evidence>
<dbReference type="InterPro" id="IPR058518">
    <property type="entry name" value="DUF8205"/>
</dbReference>
<dbReference type="Pfam" id="PF01753">
    <property type="entry name" value="zf-MYND"/>
    <property type="match status" value="1"/>
</dbReference>
<evidence type="ECO:0000259" key="5">
    <source>
        <dbReference type="PROSITE" id="PS50865"/>
    </source>
</evidence>
<dbReference type="PANTHER" id="PTHR10237">
    <property type="entry name" value="DEFORMED EPIDERMAL AUTOREGULATORY FACTOR 1 HOMOLOG SUPPRESSIN"/>
    <property type="match status" value="1"/>
</dbReference>